<dbReference type="EMBL" id="JABWUV010000018">
    <property type="protein sequence ID" value="KAF6291028.1"/>
    <property type="molecule type" value="Genomic_DNA"/>
</dbReference>
<evidence type="ECO:0000313" key="1">
    <source>
        <dbReference type="EMBL" id="KAF6291028.1"/>
    </source>
</evidence>
<dbReference type="AlphaFoldDB" id="A0A7J7SRI0"/>
<evidence type="ECO:0000313" key="2">
    <source>
        <dbReference type="Proteomes" id="UP000527355"/>
    </source>
</evidence>
<organism evidence="1 2">
    <name type="scientific">Myotis myotis</name>
    <name type="common">Greater mouse-eared bat</name>
    <name type="synonym">Vespertilio myotis</name>
    <dbReference type="NCBI Taxonomy" id="51298"/>
    <lineage>
        <taxon>Eukaryota</taxon>
        <taxon>Metazoa</taxon>
        <taxon>Chordata</taxon>
        <taxon>Craniata</taxon>
        <taxon>Vertebrata</taxon>
        <taxon>Euteleostomi</taxon>
        <taxon>Mammalia</taxon>
        <taxon>Eutheria</taxon>
        <taxon>Laurasiatheria</taxon>
        <taxon>Chiroptera</taxon>
        <taxon>Yangochiroptera</taxon>
        <taxon>Vespertilionidae</taxon>
        <taxon>Myotis</taxon>
    </lineage>
</organism>
<sequence>MLEIPSPPVLGHPCRTASLVQSFHLKSQAAPLLWSLRGDVLESHQGGSCRDRAGGLHPLWVRLPASDQPGNLGLQVSGNPSCSLTFMLLTSMGHPEPALGPAVLLFCVLSNMKRGSGQGH</sequence>
<keyword evidence="2" id="KW-1185">Reference proteome</keyword>
<accession>A0A7J7SRI0</accession>
<gene>
    <name evidence="1" type="ORF">mMyoMyo1_009398</name>
</gene>
<dbReference type="Proteomes" id="UP000527355">
    <property type="component" value="Unassembled WGS sequence"/>
</dbReference>
<reference evidence="1 2" key="1">
    <citation type="journal article" date="2020" name="Nature">
        <title>Six reference-quality genomes reveal evolution of bat adaptations.</title>
        <authorList>
            <person name="Jebb D."/>
            <person name="Huang Z."/>
            <person name="Pippel M."/>
            <person name="Hughes G.M."/>
            <person name="Lavrichenko K."/>
            <person name="Devanna P."/>
            <person name="Winkler S."/>
            <person name="Jermiin L.S."/>
            <person name="Skirmuntt E.C."/>
            <person name="Katzourakis A."/>
            <person name="Burkitt-Gray L."/>
            <person name="Ray D.A."/>
            <person name="Sullivan K.A.M."/>
            <person name="Roscito J.G."/>
            <person name="Kirilenko B.M."/>
            <person name="Davalos L.M."/>
            <person name="Corthals A.P."/>
            <person name="Power M.L."/>
            <person name="Jones G."/>
            <person name="Ransome R.D."/>
            <person name="Dechmann D.K.N."/>
            <person name="Locatelli A.G."/>
            <person name="Puechmaille S.J."/>
            <person name="Fedrigo O."/>
            <person name="Jarvis E.D."/>
            <person name="Hiller M."/>
            <person name="Vernes S.C."/>
            <person name="Myers E.W."/>
            <person name="Teeling E.C."/>
        </authorList>
    </citation>
    <scope>NUCLEOTIDE SEQUENCE [LARGE SCALE GENOMIC DNA]</scope>
    <source>
        <strain evidence="1">MMyoMyo1</strain>
        <tissue evidence="1">Flight muscle</tissue>
    </source>
</reference>
<protein>
    <submittedName>
        <fullName evidence="1">Uncharacterized protein</fullName>
    </submittedName>
</protein>
<comment type="caution">
    <text evidence="1">The sequence shown here is derived from an EMBL/GenBank/DDBJ whole genome shotgun (WGS) entry which is preliminary data.</text>
</comment>
<name>A0A7J7SRI0_MYOMY</name>
<proteinExistence type="predicted"/>